<dbReference type="Proteomes" id="UP001279734">
    <property type="component" value="Unassembled WGS sequence"/>
</dbReference>
<evidence type="ECO:0000313" key="8">
    <source>
        <dbReference type="EMBL" id="GMG98360.1"/>
    </source>
</evidence>
<organism evidence="8 9">
    <name type="scientific">Nepenthes gracilis</name>
    <name type="common">Slender pitcher plant</name>
    <dbReference type="NCBI Taxonomy" id="150966"/>
    <lineage>
        <taxon>Eukaryota</taxon>
        <taxon>Viridiplantae</taxon>
        <taxon>Streptophyta</taxon>
        <taxon>Embryophyta</taxon>
        <taxon>Tracheophyta</taxon>
        <taxon>Spermatophyta</taxon>
        <taxon>Magnoliopsida</taxon>
        <taxon>eudicotyledons</taxon>
        <taxon>Gunneridae</taxon>
        <taxon>Pentapetalae</taxon>
        <taxon>Caryophyllales</taxon>
        <taxon>Nepenthaceae</taxon>
        <taxon>Nepenthes</taxon>
    </lineage>
</organism>
<dbReference type="InterPro" id="IPR011009">
    <property type="entry name" value="Kinase-like_dom_sf"/>
</dbReference>
<keyword evidence="9" id="KW-1185">Reference proteome</keyword>
<evidence type="ECO:0000256" key="2">
    <source>
        <dbReference type="ARBA" id="ARBA00022741"/>
    </source>
</evidence>
<dbReference type="EMBL" id="BSYO01000001">
    <property type="protein sequence ID" value="GMG98360.1"/>
    <property type="molecule type" value="Genomic_DNA"/>
</dbReference>
<dbReference type="PROSITE" id="PS50011">
    <property type="entry name" value="PROTEIN_KINASE_DOM"/>
    <property type="match status" value="1"/>
</dbReference>
<reference evidence="8" key="1">
    <citation type="submission" date="2023-05" db="EMBL/GenBank/DDBJ databases">
        <title>Nepenthes gracilis genome sequencing.</title>
        <authorList>
            <person name="Fukushima K."/>
        </authorList>
    </citation>
    <scope>NUCLEOTIDE SEQUENCE</scope>
    <source>
        <strain evidence="8">SING2019-196</strain>
    </source>
</reference>
<dbReference type="GO" id="GO:0005524">
    <property type="term" value="F:ATP binding"/>
    <property type="evidence" value="ECO:0007669"/>
    <property type="project" value="UniProtKB-UniRule"/>
</dbReference>
<dbReference type="AlphaFoldDB" id="A0AAD3P2S6"/>
<comment type="similarity">
    <text evidence="6">Belongs to the protein kinase superfamily.</text>
</comment>
<feature type="binding site" evidence="5">
    <location>
        <position position="43"/>
    </location>
    <ligand>
        <name>ATP</name>
        <dbReference type="ChEBI" id="CHEBI:30616"/>
    </ligand>
</feature>
<evidence type="ECO:0000256" key="5">
    <source>
        <dbReference type="PROSITE-ProRule" id="PRU10141"/>
    </source>
</evidence>
<feature type="domain" description="Protein kinase" evidence="7">
    <location>
        <begin position="14"/>
        <end position="272"/>
    </location>
</feature>
<name>A0AAD3P2S6_NEPGR</name>
<evidence type="ECO:0000256" key="6">
    <source>
        <dbReference type="RuleBase" id="RU000304"/>
    </source>
</evidence>
<proteinExistence type="inferred from homology"/>
<dbReference type="CDD" id="cd06606">
    <property type="entry name" value="STKc_MAPKKK"/>
    <property type="match status" value="1"/>
</dbReference>
<keyword evidence="3" id="KW-0418">Kinase</keyword>
<dbReference type="GO" id="GO:0007165">
    <property type="term" value="P:signal transduction"/>
    <property type="evidence" value="ECO:0007669"/>
    <property type="project" value="TreeGrafter"/>
</dbReference>
<dbReference type="GO" id="GO:0004674">
    <property type="term" value="F:protein serine/threonine kinase activity"/>
    <property type="evidence" value="ECO:0007669"/>
    <property type="project" value="UniProtKB-KW"/>
</dbReference>
<dbReference type="Pfam" id="PF00069">
    <property type="entry name" value="Pkinase"/>
    <property type="match status" value="1"/>
</dbReference>
<sequence length="457" mass="49062">MGEGGFKSPEKSGWIRSNCIGKGSFGTVSIGISKSDGRIFAVKSVEKNCSLPAQVEAIENEIRILRSLSSPCVVKYYGDDVTAEGSAVYRNLQMEYVPGGVAADLAQSGDGGVDEEAVRACTWCVVSALKYVHSRGVVHCDVKGRNILVGPTAGAAKLADFGSAKQMIDGEANGVLPRGSPLWMAPEVVRGESQGFESDVWSLGCTVIEMVTGKPAWTDEGADTLCRIGYSDELPQLPNRLSELGRDFVEKCLRRDPSQRWSCDQLLQHPFLLSSPANRITDSSPRSILDWSNLDSPSSSEENSDSGEWEISAAERIGRLVTTPGANWESGGWVVSRSWRGDSDSCSITGDDKEVGTIREYLALNGSEEESRGTYLQNRSSTLANPVIDDDGGACGVRCGGWEPGLSSLNGLRNFDSAAAFGTERNLLTGIDGVVRCSTSVEGATKWLMCNRNMLQS</sequence>
<dbReference type="SMART" id="SM00220">
    <property type="entry name" value="S_TKc"/>
    <property type="match status" value="1"/>
</dbReference>
<dbReference type="PROSITE" id="PS00108">
    <property type="entry name" value="PROTEIN_KINASE_ST"/>
    <property type="match status" value="1"/>
</dbReference>
<dbReference type="InterPro" id="IPR017441">
    <property type="entry name" value="Protein_kinase_ATP_BS"/>
</dbReference>
<gene>
    <name evidence="8" type="ORF">Nepgr_000200</name>
</gene>
<dbReference type="PROSITE" id="PS00107">
    <property type="entry name" value="PROTEIN_KINASE_ATP"/>
    <property type="match status" value="1"/>
</dbReference>
<keyword evidence="6" id="KW-0723">Serine/threonine-protein kinase</keyword>
<protein>
    <recommendedName>
        <fullName evidence="7">Protein kinase domain-containing protein</fullName>
    </recommendedName>
</protein>
<evidence type="ECO:0000256" key="1">
    <source>
        <dbReference type="ARBA" id="ARBA00022679"/>
    </source>
</evidence>
<keyword evidence="2 5" id="KW-0547">Nucleotide-binding</keyword>
<dbReference type="PANTHER" id="PTHR48011">
    <property type="entry name" value="CCR4-NOT TRANSCRIPTIONAL COMPLEX SUBUNIT CAF120-RELATED"/>
    <property type="match status" value="1"/>
</dbReference>
<dbReference type="InterPro" id="IPR008271">
    <property type="entry name" value="Ser/Thr_kinase_AS"/>
</dbReference>
<keyword evidence="4 5" id="KW-0067">ATP-binding</keyword>
<dbReference type="FunFam" id="1.10.510.10:FF:001090">
    <property type="entry name" value="Serine threonine protein kinase putative"/>
    <property type="match status" value="1"/>
</dbReference>
<dbReference type="PANTHER" id="PTHR48011:SF7">
    <property type="entry name" value="F10K1.14 PROTEIN"/>
    <property type="match status" value="1"/>
</dbReference>
<dbReference type="InterPro" id="IPR052751">
    <property type="entry name" value="Plant_MAPKKK"/>
</dbReference>
<evidence type="ECO:0000256" key="3">
    <source>
        <dbReference type="ARBA" id="ARBA00022777"/>
    </source>
</evidence>
<accession>A0AAD3P2S6</accession>
<evidence type="ECO:0000256" key="4">
    <source>
        <dbReference type="ARBA" id="ARBA00022840"/>
    </source>
</evidence>
<dbReference type="Gene3D" id="1.10.510.10">
    <property type="entry name" value="Transferase(Phosphotransferase) domain 1"/>
    <property type="match status" value="1"/>
</dbReference>
<keyword evidence="1" id="KW-0808">Transferase</keyword>
<evidence type="ECO:0000259" key="7">
    <source>
        <dbReference type="PROSITE" id="PS50011"/>
    </source>
</evidence>
<evidence type="ECO:0000313" key="9">
    <source>
        <dbReference type="Proteomes" id="UP001279734"/>
    </source>
</evidence>
<comment type="caution">
    <text evidence="8">The sequence shown here is derived from an EMBL/GenBank/DDBJ whole genome shotgun (WGS) entry which is preliminary data.</text>
</comment>
<dbReference type="InterPro" id="IPR000719">
    <property type="entry name" value="Prot_kinase_dom"/>
</dbReference>
<dbReference type="SUPFAM" id="SSF56112">
    <property type="entry name" value="Protein kinase-like (PK-like)"/>
    <property type="match status" value="1"/>
</dbReference>